<dbReference type="EMBL" id="GBRH01189601">
    <property type="protein sequence ID" value="JAE08295.1"/>
    <property type="molecule type" value="Transcribed_RNA"/>
</dbReference>
<evidence type="ECO:0000313" key="1">
    <source>
        <dbReference type="EMBL" id="JAE08295.1"/>
    </source>
</evidence>
<accession>A0A0A9F5J1</accession>
<sequence length="37" mass="4249">MTIHGVLSLRLGLSGYLNLSPGLEWASTRYKLIFRER</sequence>
<protein>
    <submittedName>
        <fullName evidence="1">Uncharacterized protein</fullName>
    </submittedName>
</protein>
<name>A0A0A9F5J1_ARUDO</name>
<reference evidence="1" key="2">
    <citation type="journal article" date="2015" name="Data Brief">
        <title>Shoot transcriptome of the giant reed, Arundo donax.</title>
        <authorList>
            <person name="Barrero R.A."/>
            <person name="Guerrero F.D."/>
            <person name="Moolhuijzen P."/>
            <person name="Goolsby J.A."/>
            <person name="Tidwell J."/>
            <person name="Bellgard S.E."/>
            <person name="Bellgard M.I."/>
        </authorList>
    </citation>
    <scope>NUCLEOTIDE SEQUENCE</scope>
    <source>
        <tissue evidence="1">Shoot tissue taken approximately 20 cm above the soil surface</tissue>
    </source>
</reference>
<proteinExistence type="predicted"/>
<organism evidence="1">
    <name type="scientific">Arundo donax</name>
    <name type="common">Giant reed</name>
    <name type="synonym">Donax arundinaceus</name>
    <dbReference type="NCBI Taxonomy" id="35708"/>
    <lineage>
        <taxon>Eukaryota</taxon>
        <taxon>Viridiplantae</taxon>
        <taxon>Streptophyta</taxon>
        <taxon>Embryophyta</taxon>
        <taxon>Tracheophyta</taxon>
        <taxon>Spermatophyta</taxon>
        <taxon>Magnoliopsida</taxon>
        <taxon>Liliopsida</taxon>
        <taxon>Poales</taxon>
        <taxon>Poaceae</taxon>
        <taxon>PACMAD clade</taxon>
        <taxon>Arundinoideae</taxon>
        <taxon>Arundineae</taxon>
        <taxon>Arundo</taxon>
    </lineage>
</organism>
<dbReference type="AlphaFoldDB" id="A0A0A9F5J1"/>
<reference evidence="1" key="1">
    <citation type="submission" date="2014-09" db="EMBL/GenBank/DDBJ databases">
        <authorList>
            <person name="Magalhaes I.L.F."/>
            <person name="Oliveira U."/>
            <person name="Santos F.R."/>
            <person name="Vidigal T.H.D.A."/>
            <person name="Brescovit A.D."/>
            <person name="Santos A.J."/>
        </authorList>
    </citation>
    <scope>NUCLEOTIDE SEQUENCE</scope>
    <source>
        <tissue evidence="1">Shoot tissue taken approximately 20 cm above the soil surface</tissue>
    </source>
</reference>